<evidence type="ECO:0000256" key="5">
    <source>
        <dbReference type="ARBA" id="ARBA00022705"/>
    </source>
</evidence>
<gene>
    <name evidence="11" type="ORF">FHS16_001195</name>
</gene>
<dbReference type="GO" id="GO:0006261">
    <property type="term" value="P:DNA-templated DNA replication"/>
    <property type="evidence" value="ECO:0007669"/>
    <property type="project" value="TreeGrafter"/>
</dbReference>
<protein>
    <recommendedName>
        <fullName evidence="2">DNA polymerase III subunit delta</fullName>
        <ecNumber evidence="1">2.7.7.7</ecNumber>
    </recommendedName>
</protein>
<dbReference type="InterPro" id="IPR010372">
    <property type="entry name" value="DNA_pol3_delta_N"/>
</dbReference>
<name>A0A7W5G9N5_9BACL</name>
<reference evidence="11 12" key="1">
    <citation type="submission" date="2020-08" db="EMBL/GenBank/DDBJ databases">
        <title>Genomic Encyclopedia of Type Strains, Phase III (KMG-III): the genomes of soil and plant-associated and newly described type strains.</title>
        <authorList>
            <person name="Whitman W."/>
        </authorList>
    </citation>
    <scope>NUCLEOTIDE SEQUENCE [LARGE SCALE GENOMIC DNA]</scope>
    <source>
        <strain evidence="11 12">CECT 8234</strain>
    </source>
</reference>
<dbReference type="PANTHER" id="PTHR34388">
    <property type="entry name" value="DNA POLYMERASE III SUBUNIT DELTA"/>
    <property type="match status" value="1"/>
</dbReference>
<comment type="similarity">
    <text evidence="7">Belongs to the DNA polymerase HolA subunit family.</text>
</comment>
<evidence type="ECO:0000256" key="1">
    <source>
        <dbReference type="ARBA" id="ARBA00012417"/>
    </source>
</evidence>
<evidence type="ECO:0000313" key="12">
    <source>
        <dbReference type="Proteomes" id="UP000518605"/>
    </source>
</evidence>
<evidence type="ECO:0000256" key="7">
    <source>
        <dbReference type="ARBA" id="ARBA00034754"/>
    </source>
</evidence>
<keyword evidence="12" id="KW-1185">Reference proteome</keyword>
<evidence type="ECO:0000256" key="3">
    <source>
        <dbReference type="ARBA" id="ARBA00022679"/>
    </source>
</evidence>
<dbReference type="InterPro" id="IPR027417">
    <property type="entry name" value="P-loop_NTPase"/>
</dbReference>
<evidence type="ECO:0000256" key="4">
    <source>
        <dbReference type="ARBA" id="ARBA00022695"/>
    </source>
</evidence>
<keyword evidence="3 11" id="KW-0808">Transferase</keyword>
<dbReference type="SUPFAM" id="SSF52540">
    <property type="entry name" value="P-loop containing nucleoside triphosphate hydrolases"/>
    <property type="match status" value="1"/>
</dbReference>
<evidence type="ECO:0000256" key="2">
    <source>
        <dbReference type="ARBA" id="ARBA00017703"/>
    </source>
</evidence>
<dbReference type="EMBL" id="JACHXW010000003">
    <property type="protein sequence ID" value="MBB3151152.1"/>
    <property type="molecule type" value="Genomic_DNA"/>
</dbReference>
<dbReference type="GO" id="GO:0009360">
    <property type="term" value="C:DNA polymerase III complex"/>
    <property type="evidence" value="ECO:0007669"/>
    <property type="project" value="InterPro"/>
</dbReference>
<evidence type="ECO:0000259" key="10">
    <source>
        <dbReference type="Pfam" id="PF21694"/>
    </source>
</evidence>
<feature type="domain" description="DNA polymerase III delta subunit-like C-terminal" evidence="10">
    <location>
        <begin position="218"/>
        <end position="337"/>
    </location>
</feature>
<comment type="caution">
    <text evidence="11">The sequence shown here is derived from an EMBL/GenBank/DDBJ whole genome shotgun (WGS) entry which is preliminary data.</text>
</comment>
<dbReference type="InterPro" id="IPR005790">
    <property type="entry name" value="DNA_polIII_delta"/>
</dbReference>
<keyword evidence="6" id="KW-0239">DNA-directed DNA polymerase</keyword>
<dbReference type="GO" id="GO:0003887">
    <property type="term" value="F:DNA-directed DNA polymerase activity"/>
    <property type="evidence" value="ECO:0007669"/>
    <property type="project" value="UniProtKB-KW"/>
</dbReference>
<dbReference type="Pfam" id="PF06144">
    <property type="entry name" value="DNA_pol3_delta"/>
    <property type="match status" value="1"/>
</dbReference>
<comment type="catalytic activity">
    <reaction evidence="8">
        <text>DNA(n) + a 2'-deoxyribonucleoside 5'-triphosphate = DNA(n+1) + diphosphate</text>
        <dbReference type="Rhea" id="RHEA:22508"/>
        <dbReference type="Rhea" id="RHEA-COMP:17339"/>
        <dbReference type="Rhea" id="RHEA-COMP:17340"/>
        <dbReference type="ChEBI" id="CHEBI:33019"/>
        <dbReference type="ChEBI" id="CHEBI:61560"/>
        <dbReference type="ChEBI" id="CHEBI:173112"/>
        <dbReference type="EC" id="2.7.7.7"/>
    </reaction>
</comment>
<evidence type="ECO:0000256" key="8">
    <source>
        <dbReference type="ARBA" id="ARBA00049244"/>
    </source>
</evidence>
<dbReference type="Pfam" id="PF21694">
    <property type="entry name" value="DNA_pol3_delta_C"/>
    <property type="match status" value="1"/>
</dbReference>
<evidence type="ECO:0000313" key="11">
    <source>
        <dbReference type="EMBL" id="MBB3151152.1"/>
    </source>
</evidence>
<dbReference type="GO" id="GO:0003677">
    <property type="term" value="F:DNA binding"/>
    <property type="evidence" value="ECO:0007669"/>
    <property type="project" value="InterPro"/>
</dbReference>
<dbReference type="RefSeq" id="WP_183559873.1">
    <property type="nucleotide sequence ID" value="NZ_CBCSLB010000002.1"/>
</dbReference>
<keyword evidence="5" id="KW-0235">DNA replication</keyword>
<dbReference type="AlphaFoldDB" id="A0A7W5G9N5"/>
<dbReference type="EC" id="2.7.7.7" evidence="1"/>
<dbReference type="PANTHER" id="PTHR34388:SF1">
    <property type="entry name" value="DNA POLYMERASE III SUBUNIT DELTA"/>
    <property type="match status" value="1"/>
</dbReference>
<proteinExistence type="inferred from homology"/>
<dbReference type="NCBIfam" id="TIGR01128">
    <property type="entry name" value="holA"/>
    <property type="match status" value="1"/>
</dbReference>
<dbReference type="SUPFAM" id="SSF48019">
    <property type="entry name" value="post-AAA+ oligomerization domain-like"/>
    <property type="match status" value="1"/>
</dbReference>
<accession>A0A7W5G9N5</accession>
<evidence type="ECO:0000256" key="6">
    <source>
        <dbReference type="ARBA" id="ARBA00022932"/>
    </source>
</evidence>
<keyword evidence="4 11" id="KW-0548">Nucleotidyltransferase</keyword>
<dbReference type="Gene3D" id="3.40.50.300">
    <property type="entry name" value="P-loop containing nucleotide triphosphate hydrolases"/>
    <property type="match status" value="1"/>
</dbReference>
<dbReference type="Gene3D" id="1.20.272.10">
    <property type="match status" value="1"/>
</dbReference>
<dbReference type="InterPro" id="IPR008921">
    <property type="entry name" value="DNA_pol3_clamp-load_cplx_C"/>
</dbReference>
<sequence>MDAKEALKEIKGGRFRPVYVLYGKDRYRLQQFINALTEAMFSADERELGMVKFDTAETSIEEAVLEAETSPFFVQRKLILIRDATLLCAGGKEGGKLEHRPEKLIQYMEYPSETSIIVFSVNAEKLDERRKLVKTLKDRNALVPFPELDAAQLKQWMIKRAADQKRTLSPDAAELLLSRAGANMQQLSQEVDKLCLHVGSGGTIDVETAALMTAATVEEDVFALIDAIAELRIDKAIRLYRELLVRREEPIKIAALIARQLRIMLQIKELEQHQYSPQQMAGQLGLHPYAVKLAAEKSRKFQIPRLGRLLASLADLDYQMKTGAIDKTLGLELYLLSLSMEKGA</sequence>
<dbReference type="Gene3D" id="1.10.8.60">
    <property type="match status" value="1"/>
</dbReference>
<dbReference type="Proteomes" id="UP000518605">
    <property type="component" value="Unassembled WGS sequence"/>
</dbReference>
<organism evidence="11 12">
    <name type="scientific">Paenibacillus endophyticus</name>
    <dbReference type="NCBI Taxonomy" id="1294268"/>
    <lineage>
        <taxon>Bacteria</taxon>
        <taxon>Bacillati</taxon>
        <taxon>Bacillota</taxon>
        <taxon>Bacilli</taxon>
        <taxon>Bacillales</taxon>
        <taxon>Paenibacillaceae</taxon>
        <taxon>Paenibacillus</taxon>
    </lineage>
</organism>
<feature type="domain" description="DNA polymerase III delta N-terminal" evidence="9">
    <location>
        <begin position="19"/>
        <end position="143"/>
    </location>
</feature>
<evidence type="ECO:0000259" key="9">
    <source>
        <dbReference type="Pfam" id="PF06144"/>
    </source>
</evidence>
<dbReference type="InterPro" id="IPR048466">
    <property type="entry name" value="DNA_pol3_delta-like_C"/>
</dbReference>